<reference evidence="3 4" key="1">
    <citation type="submission" date="2020-02" db="EMBL/GenBank/DDBJ databases">
        <title>Ideonella bacterium strain TBM-1.</title>
        <authorList>
            <person name="Chen W.-M."/>
        </authorList>
    </citation>
    <scope>NUCLEOTIDE SEQUENCE [LARGE SCALE GENOMIC DNA]</scope>
    <source>
        <strain evidence="3 4">TBM-1</strain>
    </source>
</reference>
<dbReference type="AlphaFoldDB" id="A0A7C9PJC9"/>
<keyword evidence="3" id="KW-0808">Transferase</keyword>
<gene>
    <name evidence="3" type="ORF">G3A44_15080</name>
</gene>
<dbReference type="InterPro" id="IPR002656">
    <property type="entry name" value="Acyl_transf_3_dom"/>
</dbReference>
<sequence length="366" mass="40041">MSSPVAVPTHVKALDGVRALAVLAVMLVHAGAPGFSWGGIGVDVFFVLSGFLITTLLLQEHANTGRIDLWAFLLRRARRLLPAYYLYLAVLCGVMLLLPDPGFAEEGGWNVGGYLLALWLHAINFVPQGGIWRHQILTVHLWSLALEQQYYLVWAPTLAAVLRHGRWVAAGTAALAALAALAYGAWPEGLLKDHMLFTRGFLLLVGSAVAAWGMTRPAVAARVAQAAGRWPLGVLLAALVVWGTTLSARPTPGGHDLALVVLSLALGLFIQQLWLGMAPVCVSRFLQRPSWVWMGQVSYGAYIYHEAVRVLVWAVLKPLMVSWPPALGFATRLGLYLALTFVLAGWSHRYWEQRFLRKSTTSRRAA</sequence>
<dbReference type="PANTHER" id="PTHR23028">
    <property type="entry name" value="ACETYLTRANSFERASE"/>
    <property type="match status" value="1"/>
</dbReference>
<keyword evidence="4" id="KW-1185">Reference proteome</keyword>
<dbReference type="GO" id="GO:0016747">
    <property type="term" value="F:acyltransferase activity, transferring groups other than amino-acyl groups"/>
    <property type="evidence" value="ECO:0007669"/>
    <property type="project" value="InterPro"/>
</dbReference>
<evidence type="ECO:0000313" key="4">
    <source>
        <dbReference type="Proteomes" id="UP000484255"/>
    </source>
</evidence>
<feature type="transmembrane region" description="Helical" evidence="1">
    <location>
        <begin position="111"/>
        <end position="127"/>
    </location>
</feature>
<keyword evidence="1" id="KW-0812">Transmembrane</keyword>
<evidence type="ECO:0000259" key="2">
    <source>
        <dbReference type="Pfam" id="PF01757"/>
    </source>
</evidence>
<feature type="transmembrane region" description="Helical" evidence="1">
    <location>
        <begin position="35"/>
        <end position="58"/>
    </location>
</feature>
<dbReference type="InterPro" id="IPR050879">
    <property type="entry name" value="Acyltransferase_3"/>
</dbReference>
<keyword evidence="3" id="KW-0012">Acyltransferase</keyword>
<feature type="transmembrane region" description="Helical" evidence="1">
    <location>
        <begin position="167"/>
        <end position="185"/>
    </location>
</feature>
<evidence type="ECO:0000313" key="3">
    <source>
        <dbReference type="EMBL" id="NDY92510.1"/>
    </source>
</evidence>
<feature type="transmembrane region" description="Helical" evidence="1">
    <location>
        <begin position="333"/>
        <end position="351"/>
    </location>
</feature>
<keyword evidence="1" id="KW-1133">Transmembrane helix</keyword>
<comment type="caution">
    <text evidence="3">The sequence shown here is derived from an EMBL/GenBank/DDBJ whole genome shotgun (WGS) entry which is preliminary data.</text>
</comment>
<feature type="transmembrane region" description="Helical" evidence="1">
    <location>
        <begin position="257"/>
        <end position="282"/>
    </location>
</feature>
<feature type="transmembrane region" description="Helical" evidence="1">
    <location>
        <begin position="302"/>
        <end position="321"/>
    </location>
</feature>
<dbReference type="RefSeq" id="WP_163458443.1">
    <property type="nucleotide sequence ID" value="NZ_JAAGOH010000018.1"/>
</dbReference>
<accession>A0A7C9PJC9</accession>
<protein>
    <submittedName>
        <fullName evidence="3">Acyltransferase</fullName>
    </submittedName>
</protein>
<dbReference type="Proteomes" id="UP000484255">
    <property type="component" value="Unassembled WGS sequence"/>
</dbReference>
<feature type="domain" description="Acyltransferase 3" evidence="2">
    <location>
        <begin position="12"/>
        <end position="343"/>
    </location>
</feature>
<evidence type="ECO:0000256" key="1">
    <source>
        <dbReference type="SAM" id="Phobius"/>
    </source>
</evidence>
<proteinExistence type="predicted"/>
<dbReference type="PANTHER" id="PTHR23028:SF53">
    <property type="entry name" value="ACYL_TRANSF_3 DOMAIN-CONTAINING PROTEIN"/>
    <property type="match status" value="1"/>
</dbReference>
<dbReference type="GO" id="GO:0016020">
    <property type="term" value="C:membrane"/>
    <property type="evidence" value="ECO:0007669"/>
    <property type="project" value="TreeGrafter"/>
</dbReference>
<organism evidence="3 4">
    <name type="scientific">Ideonella livida</name>
    <dbReference type="NCBI Taxonomy" id="2707176"/>
    <lineage>
        <taxon>Bacteria</taxon>
        <taxon>Pseudomonadati</taxon>
        <taxon>Pseudomonadota</taxon>
        <taxon>Betaproteobacteria</taxon>
        <taxon>Burkholderiales</taxon>
        <taxon>Sphaerotilaceae</taxon>
        <taxon>Ideonella</taxon>
    </lineage>
</organism>
<name>A0A7C9PJC9_9BURK</name>
<dbReference type="Pfam" id="PF01757">
    <property type="entry name" value="Acyl_transf_3"/>
    <property type="match status" value="1"/>
</dbReference>
<keyword evidence="1" id="KW-0472">Membrane</keyword>
<feature type="transmembrane region" description="Helical" evidence="1">
    <location>
        <begin position="227"/>
        <end position="245"/>
    </location>
</feature>
<feature type="transmembrane region" description="Helical" evidence="1">
    <location>
        <begin position="79"/>
        <end position="99"/>
    </location>
</feature>
<dbReference type="EMBL" id="JAAGOH010000018">
    <property type="protein sequence ID" value="NDY92510.1"/>
    <property type="molecule type" value="Genomic_DNA"/>
</dbReference>
<feature type="transmembrane region" description="Helical" evidence="1">
    <location>
        <begin position="197"/>
        <end position="215"/>
    </location>
</feature>
<dbReference type="GO" id="GO:0009103">
    <property type="term" value="P:lipopolysaccharide biosynthetic process"/>
    <property type="evidence" value="ECO:0007669"/>
    <property type="project" value="TreeGrafter"/>
</dbReference>